<reference evidence="1 2" key="1">
    <citation type="submission" date="2018-03" db="EMBL/GenBank/DDBJ databases">
        <title>Bacteriophage NCPPB3778 and a type I-E CRISPR drive the evolution of the US Biological Select Agent, Rathayibacter toxicus.</title>
        <authorList>
            <person name="Davis E.W.II."/>
            <person name="Tabima J.F."/>
            <person name="Weisberg A.J."/>
            <person name="Dantas Lopes L."/>
            <person name="Wiseman M.S."/>
            <person name="Wiseman M.S."/>
            <person name="Pupko T."/>
            <person name="Belcher M.S."/>
            <person name="Sechler A.J."/>
            <person name="Tancos M.A."/>
            <person name="Schroeder B.K."/>
            <person name="Murray T.D."/>
            <person name="Luster D.G."/>
            <person name="Schneider W.L."/>
            <person name="Rogers E."/>
            <person name="Andreote F.D."/>
            <person name="Grunwald N.J."/>
            <person name="Putnam M.L."/>
            <person name="Chang J.H."/>
        </authorList>
    </citation>
    <scope>NUCLEOTIDE SEQUENCE [LARGE SCALE GENOMIC DNA]</scope>
    <source>
        <strain evidence="1 2">DSM 15933</strain>
    </source>
</reference>
<evidence type="ECO:0000313" key="2">
    <source>
        <dbReference type="Proteomes" id="UP000241085"/>
    </source>
</evidence>
<proteinExistence type="predicted"/>
<dbReference type="Proteomes" id="UP000241085">
    <property type="component" value="Unassembled WGS sequence"/>
</dbReference>
<evidence type="ECO:0000313" key="1">
    <source>
        <dbReference type="EMBL" id="PTL71227.1"/>
    </source>
</evidence>
<dbReference type="RefSeq" id="WP_107576035.1">
    <property type="nucleotide sequence ID" value="NZ_PZPL01000002.1"/>
</dbReference>
<name>A0A2T4UNY3_9MICO</name>
<accession>A0A2T4UNY3</accession>
<organism evidence="1 2">
    <name type="scientific">Rathayibacter caricis DSM 15933</name>
    <dbReference type="NCBI Taxonomy" id="1328867"/>
    <lineage>
        <taxon>Bacteria</taxon>
        <taxon>Bacillati</taxon>
        <taxon>Actinomycetota</taxon>
        <taxon>Actinomycetes</taxon>
        <taxon>Micrococcales</taxon>
        <taxon>Microbacteriaceae</taxon>
        <taxon>Rathayibacter</taxon>
    </lineage>
</organism>
<dbReference type="AlphaFoldDB" id="A0A2T4UNY3"/>
<dbReference type="EMBL" id="PZPL01000002">
    <property type="protein sequence ID" value="PTL71227.1"/>
    <property type="molecule type" value="Genomic_DNA"/>
</dbReference>
<keyword evidence="2" id="KW-1185">Reference proteome</keyword>
<protein>
    <submittedName>
        <fullName evidence="1">Uncharacterized protein</fullName>
    </submittedName>
</protein>
<sequence length="207" mass="23074">MLDEAWIEPPPAAVLAGPERFNGVPATVSDFWRFALSDLRTNNARGYLAEFLVARAVGLSDVTRTEWDAYDLTLGDIRIEVKSSAYLQAWKQRTLSPIRFSGLRATRHHPDYGYNPAGKQLNAHVYVFCVQTAQQHEQYRPLDLSQWNFYVVGHDALEAVGNSSIGLKAVIDLAGPPTPWSELRDAITSTAVGQNIPDESWWTEGNS</sequence>
<comment type="caution">
    <text evidence="1">The sequence shown here is derived from an EMBL/GenBank/DDBJ whole genome shotgun (WGS) entry which is preliminary data.</text>
</comment>
<gene>
    <name evidence="1" type="ORF">C1I63_18475</name>
</gene>